<dbReference type="InterPro" id="IPR005762">
    <property type="entry name" value="MurD"/>
</dbReference>
<dbReference type="GO" id="GO:0051301">
    <property type="term" value="P:cell division"/>
    <property type="evidence" value="ECO:0007669"/>
    <property type="project" value="UniProtKB-KW"/>
</dbReference>
<evidence type="ECO:0000313" key="13">
    <source>
        <dbReference type="EMBL" id="MBB6072807.1"/>
    </source>
</evidence>
<evidence type="ECO:0000259" key="12">
    <source>
        <dbReference type="Pfam" id="PF08245"/>
    </source>
</evidence>
<comment type="pathway">
    <text evidence="2 9 10">Cell wall biogenesis; peptidoglycan biosynthesis.</text>
</comment>
<comment type="similarity">
    <text evidence="9">Belongs to the MurCDEF family.</text>
</comment>
<dbReference type="PANTHER" id="PTHR43692">
    <property type="entry name" value="UDP-N-ACETYLMURAMOYLALANINE--D-GLUTAMATE LIGASE"/>
    <property type="match status" value="1"/>
</dbReference>
<keyword evidence="6 9" id="KW-0547">Nucleotide-binding</keyword>
<name>A0A841H429_9BACT</name>
<dbReference type="InterPro" id="IPR004101">
    <property type="entry name" value="Mur_ligase_C"/>
</dbReference>
<keyword evidence="9 10" id="KW-0961">Cell wall biogenesis/degradation</keyword>
<evidence type="ECO:0000256" key="2">
    <source>
        <dbReference type="ARBA" id="ARBA00004752"/>
    </source>
</evidence>
<evidence type="ECO:0000256" key="1">
    <source>
        <dbReference type="ARBA" id="ARBA00004496"/>
    </source>
</evidence>
<evidence type="ECO:0000256" key="5">
    <source>
        <dbReference type="ARBA" id="ARBA00022618"/>
    </source>
</evidence>
<dbReference type="GO" id="GO:0008764">
    <property type="term" value="F:UDP-N-acetylmuramoylalanine-D-glutamate ligase activity"/>
    <property type="evidence" value="ECO:0007669"/>
    <property type="project" value="UniProtKB-UniRule"/>
</dbReference>
<feature type="domain" description="Mur ligase central" evidence="12">
    <location>
        <begin position="115"/>
        <end position="298"/>
    </location>
</feature>
<evidence type="ECO:0000256" key="8">
    <source>
        <dbReference type="ARBA" id="ARBA00023306"/>
    </source>
</evidence>
<dbReference type="PANTHER" id="PTHR43692:SF1">
    <property type="entry name" value="UDP-N-ACETYLMURAMOYLALANINE--D-GLUTAMATE LIGASE"/>
    <property type="match status" value="1"/>
</dbReference>
<dbReference type="PROSITE" id="PS01011">
    <property type="entry name" value="FOLYLPOLYGLU_SYNT_1"/>
    <property type="match status" value="1"/>
</dbReference>
<dbReference type="AlphaFoldDB" id="A0A841H429"/>
<dbReference type="Pfam" id="PF08245">
    <property type="entry name" value="Mur_ligase_M"/>
    <property type="match status" value="1"/>
</dbReference>
<keyword evidence="8 9" id="KW-0131">Cell cycle</keyword>
<evidence type="ECO:0000259" key="11">
    <source>
        <dbReference type="Pfam" id="PF02875"/>
    </source>
</evidence>
<dbReference type="Pfam" id="PF02875">
    <property type="entry name" value="Mur_ligase_C"/>
    <property type="match status" value="1"/>
</dbReference>
<dbReference type="Gene3D" id="3.90.190.20">
    <property type="entry name" value="Mur ligase, C-terminal domain"/>
    <property type="match status" value="1"/>
</dbReference>
<dbReference type="Proteomes" id="UP000582837">
    <property type="component" value="Unassembled WGS sequence"/>
</dbReference>
<dbReference type="NCBIfam" id="TIGR01087">
    <property type="entry name" value="murD"/>
    <property type="match status" value="1"/>
</dbReference>
<dbReference type="GO" id="GO:0005737">
    <property type="term" value="C:cytoplasm"/>
    <property type="evidence" value="ECO:0007669"/>
    <property type="project" value="UniProtKB-SubCell"/>
</dbReference>
<dbReference type="SUPFAM" id="SSF53623">
    <property type="entry name" value="MurD-like peptide ligases, catalytic domain"/>
    <property type="match status" value="1"/>
</dbReference>
<evidence type="ECO:0000256" key="6">
    <source>
        <dbReference type="ARBA" id="ARBA00022741"/>
    </source>
</evidence>
<evidence type="ECO:0000256" key="3">
    <source>
        <dbReference type="ARBA" id="ARBA00022490"/>
    </source>
</evidence>
<dbReference type="EC" id="6.3.2.9" evidence="9 10"/>
<dbReference type="Pfam" id="PF21799">
    <property type="entry name" value="MurD-like_N"/>
    <property type="match status" value="1"/>
</dbReference>
<dbReference type="Gene3D" id="3.40.1190.10">
    <property type="entry name" value="Mur-like, catalytic domain"/>
    <property type="match status" value="1"/>
</dbReference>
<evidence type="ECO:0000256" key="9">
    <source>
        <dbReference type="HAMAP-Rule" id="MF_00639"/>
    </source>
</evidence>
<dbReference type="EMBL" id="JACHIA010000018">
    <property type="protein sequence ID" value="MBB6072807.1"/>
    <property type="molecule type" value="Genomic_DNA"/>
</dbReference>
<feature type="binding site" evidence="9">
    <location>
        <begin position="117"/>
        <end position="123"/>
    </location>
    <ligand>
        <name>ATP</name>
        <dbReference type="ChEBI" id="CHEBI:30616"/>
    </ligand>
</feature>
<comment type="subcellular location">
    <subcellularLocation>
        <location evidence="1 9 10">Cytoplasm</location>
    </subcellularLocation>
</comment>
<dbReference type="InterPro" id="IPR036615">
    <property type="entry name" value="Mur_ligase_C_dom_sf"/>
</dbReference>
<dbReference type="GO" id="GO:0008360">
    <property type="term" value="P:regulation of cell shape"/>
    <property type="evidence" value="ECO:0007669"/>
    <property type="project" value="UniProtKB-KW"/>
</dbReference>
<dbReference type="RefSeq" id="WP_170035470.1">
    <property type="nucleotide sequence ID" value="NZ_JABDTL010000001.1"/>
</dbReference>
<dbReference type="Gene3D" id="3.40.50.720">
    <property type="entry name" value="NAD(P)-binding Rossmann-like Domain"/>
    <property type="match status" value="1"/>
</dbReference>
<dbReference type="GO" id="GO:0009252">
    <property type="term" value="P:peptidoglycan biosynthetic process"/>
    <property type="evidence" value="ECO:0007669"/>
    <property type="project" value="UniProtKB-UniRule"/>
</dbReference>
<reference evidence="13 14" key="1">
    <citation type="submission" date="2020-08" db="EMBL/GenBank/DDBJ databases">
        <title>Genomic Encyclopedia of Type Strains, Phase IV (KMG-IV): sequencing the most valuable type-strain genomes for metagenomic binning, comparative biology and taxonomic classification.</title>
        <authorList>
            <person name="Goeker M."/>
        </authorList>
    </citation>
    <scope>NUCLEOTIDE SEQUENCE [LARGE SCALE GENOMIC DNA]</scope>
    <source>
        <strain evidence="13 14">DSM 29007</strain>
    </source>
</reference>
<evidence type="ECO:0000313" key="14">
    <source>
        <dbReference type="Proteomes" id="UP000582837"/>
    </source>
</evidence>
<evidence type="ECO:0000256" key="4">
    <source>
        <dbReference type="ARBA" id="ARBA00022598"/>
    </source>
</evidence>
<sequence length="458" mass="48119">MSRSFAGQTIGVLGLARSGLAAARLALGRGAHVYASDAGDGEAARAAADQVRALGGDAQTGGHDLAKLAACSRIVLSPGIPPTAAILREPAIQGVPVVPEIELAYEQLDGPVIGITGTNGKTTVTSLTEHLLRAAGIDAVAGGNIGTALSELALREPQPAWNVVECSSFQLGGIDRFTPAIGMLTNLAPDHLDWYADLEDYYADKARLFRNATDASRWILNAEDERAATLIGDAPGTRYWFRAASMPKSDDELGGWMDGRELRIRTEAGRTESLGSADRLRILGPHNIANALAASLAARLAGASAESIAEALPRFEAPPHRLQPVSERGGVLWVNDSKATNVASTRVAIRGMSRPTVLLLGGRHKGEPYTEMAGDLAGRVRTVIAFGEAGAQIAADLSGAVDVQHVEGGFDEVMARAASVARPGDAVLLSPACSSFDMFRNYEERGRRFAELARGEGE</sequence>
<dbReference type="InterPro" id="IPR018109">
    <property type="entry name" value="Folylpolyglutamate_synth_CS"/>
</dbReference>
<keyword evidence="3 9" id="KW-0963">Cytoplasm</keyword>
<accession>A0A841H429</accession>
<organism evidence="13 14">
    <name type="scientific">Longimicrobium terrae</name>
    <dbReference type="NCBI Taxonomy" id="1639882"/>
    <lineage>
        <taxon>Bacteria</taxon>
        <taxon>Pseudomonadati</taxon>
        <taxon>Gemmatimonadota</taxon>
        <taxon>Longimicrobiia</taxon>
        <taxon>Longimicrobiales</taxon>
        <taxon>Longimicrobiaceae</taxon>
        <taxon>Longimicrobium</taxon>
    </lineage>
</organism>
<dbReference type="SUPFAM" id="SSF51984">
    <property type="entry name" value="MurCD N-terminal domain"/>
    <property type="match status" value="1"/>
</dbReference>
<comment type="catalytic activity">
    <reaction evidence="9 10">
        <text>UDP-N-acetyl-alpha-D-muramoyl-L-alanine + D-glutamate + ATP = UDP-N-acetyl-alpha-D-muramoyl-L-alanyl-D-glutamate + ADP + phosphate + H(+)</text>
        <dbReference type="Rhea" id="RHEA:16429"/>
        <dbReference type="ChEBI" id="CHEBI:15378"/>
        <dbReference type="ChEBI" id="CHEBI:29986"/>
        <dbReference type="ChEBI" id="CHEBI:30616"/>
        <dbReference type="ChEBI" id="CHEBI:43474"/>
        <dbReference type="ChEBI" id="CHEBI:83898"/>
        <dbReference type="ChEBI" id="CHEBI:83900"/>
        <dbReference type="ChEBI" id="CHEBI:456216"/>
        <dbReference type="EC" id="6.3.2.9"/>
    </reaction>
</comment>
<dbReference type="UniPathway" id="UPA00219"/>
<gene>
    <name evidence="9" type="primary">murD</name>
    <name evidence="13" type="ORF">HNQ61_004471</name>
</gene>
<dbReference type="SUPFAM" id="SSF53244">
    <property type="entry name" value="MurD-like peptide ligases, peptide-binding domain"/>
    <property type="match status" value="1"/>
</dbReference>
<comment type="caution">
    <text evidence="13">The sequence shown here is derived from an EMBL/GenBank/DDBJ whole genome shotgun (WGS) entry which is preliminary data.</text>
</comment>
<dbReference type="GO" id="GO:0005524">
    <property type="term" value="F:ATP binding"/>
    <property type="evidence" value="ECO:0007669"/>
    <property type="project" value="UniProtKB-UniRule"/>
</dbReference>
<dbReference type="GO" id="GO:0071555">
    <property type="term" value="P:cell wall organization"/>
    <property type="evidence" value="ECO:0007669"/>
    <property type="project" value="UniProtKB-KW"/>
</dbReference>
<keyword evidence="5 9" id="KW-0132">Cell division</keyword>
<keyword evidence="7 9" id="KW-0067">ATP-binding</keyword>
<keyword evidence="9 10" id="KW-0133">Cell shape</keyword>
<proteinExistence type="inferred from homology"/>
<dbReference type="InterPro" id="IPR013221">
    <property type="entry name" value="Mur_ligase_cen"/>
</dbReference>
<keyword evidence="4 9" id="KW-0436">Ligase</keyword>
<evidence type="ECO:0000256" key="7">
    <source>
        <dbReference type="ARBA" id="ARBA00022840"/>
    </source>
</evidence>
<feature type="domain" description="Mur ligase C-terminal" evidence="11">
    <location>
        <begin position="320"/>
        <end position="433"/>
    </location>
</feature>
<comment type="function">
    <text evidence="9 10">Cell wall formation. Catalyzes the addition of glutamate to the nucleotide precursor UDP-N-acetylmuramoyl-L-alanine (UMA).</text>
</comment>
<dbReference type="InterPro" id="IPR036565">
    <property type="entry name" value="Mur-like_cat_sf"/>
</dbReference>
<keyword evidence="14" id="KW-1185">Reference proteome</keyword>
<dbReference type="GO" id="GO:0004326">
    <property type="term" value="F:tetrahydrofolylpolyglutamate synthase activity"/>
    <property type="evidence" value="ECO:0007669"/>
    <property type="project" value="InterPro"/>
</dbReference>
<protein>
    <recommendedName>
        <fullName evidence="9 10">UDP-N-acetylmuramoylalanine--D-glutamate ligase</fullName>
        <ecNumber evidence="9 10">6.3.2.9</ecNumber>
    </recommendedName>
    <alternativeName>
        <fullName evidence="9">D-glutamic acid-adding enzyme</fullName>
    </alternativeName>
    <alternativeName>
        <fullName evidence="9">UDP-N-acetylmuramoyl-L-alanyl-D-glutamate synthetase</fullName>
    </alternativeName>
</protein>
<dbReference type="HAMAP" id="MF_00639">
    <property type="entry name" value="MurD"/>
    <property type="match status" value="1"/>
</dbReference>
<keyword evidence="9 10" id="KW-0573">Peptidoglycan synthesis</keyword>
<evidence type="ECO:0000256" key="10">
    <source>
        <dbReference type="RuleBase" id="RU003664"/>
    </source>
</evidence>